<dbReference type="Proteomes" id="UP000663843">
    <property type="component" value="Unassembled WGS sequence"/>
</dbReference>
<feature type="domain" description="F-box" evidence="5">
    <location>
        <begin position="162"/>
        <end position="208"/>
    </location>
</feature>
<evidence type="ECO:0000256" key="2">
    <source>
        <dbReference type="ARBA" id="ARBA00022737"/>
    </source>
</evidence>
<keyword evidence="1 3" id="KW-0853">WD repeat</keyword>
<feature type="repeat" description="WD" evidence="3">
    <location>
        <begin position="466"/>
        <end position="505"/>
    </location>
</feature>
<dbReference type="Gene3D" id="1.20.1280.50">
    <property type="match status" value="1"/>
</dbReference>
<dbReference type="GO" id="GO:0000398">
    <property type="term" value="P:mRNA splicing, via spliceosome"/>
    <property type="evidence" value="ECO:0007669"/>
    <property type="project" value="TreeGrafter"/>
</dbReference>
<comment type="caution">
    <text evidence="6">The sequence shown here is derived from an EMBL/GenBank/DDBJ whole genome shotgun (WGS) entry which is preliminary data.</text>
</comment>
<evidence type="ECO:0000259" key="5">
    <source>
        <dbReference type="PROSITE" id="PS50181"/>
    </source>
</evidence>
<dbReference type="EMBL" id="CAJMWT010000946">
    <property type="protein sequence ID" value="CAE6365940.1"/>
    <property type="molecule type" value="Genomic_DNA"/>
</dbReference>
<dbReference type="PROSITE" id="PS00678">
    <property type="entry name" value="WD_REPEATS_1"/>
    <property type="match status" value="1"/>
</dbReference>
<dbReference type="PROSITE" id="PS50294">
    <property type="entry name" value="WD_REPEATS_REGION"/>
    <property type="match status" value="5"/>
</dbReference>
<dbReference type="PROSITE" id="PS50082">
    <property type="entry name" value="WD_REPEATS_2"/>
    <property type="match status" value="6"/>
</dbReference>
<dbReference type="InterPro" id="IPR036047">
    <property type="entry name" value="F-box-like_dom_sf"/>
</dbReference>
<name>A0A8H2WFP1_9AGAM</name>
<dbReference type="InterPro" id="IPR019775">
    <property type="entry name" value="WD40_repeat_CS"/>
</dbReference>
<gene>
    <name evidence="6" type="ORF">RDB_LOCUS15243</name>
</gene>
<feature type="repeat" description="WD" evidence="3">
    <location>
        <begin position="506"/>
        <end position="538"/>
    </location>
</feature>
<evidence type="ECO:0000256" key="4">
    <source>
        <dbReference type="SAM" id="MobiDB-lite"/>
    </source>
</evidence>
<feature type="region of interest" description="Disordered" evidence="4">
    <location>
        <begin position="245"/>
        <end position="270"/>
    </location>
</feature>
<dbReference type="Pfam" id="PF12937">
    <property type="entry name" value="F-box-like"/>
    <property type="match status" value="1"/>
</dbReference>
<dbReference type="Gene3D" id="2.130.10.10">
    <property type="entry name" value="YVTN repeat-like/Quinoprotein amine dehydrogenase"/>
    <property type="match status" value="2"/>
</dbReference>
<evidence type="ECO:0000313" key="6">
    <source>
        <dbReference type="EMBL" id="CAE6365940.1"/>
    </source>
</evidence>
<dbReference type="InterPro" id="IPR001680">
    <property type="entry name" value="WD40_rpt"/>
</dbReference>
<dbReference type="GO" id="GO:0017070">
    <property type="term" value="F:U6 snRNA binding"/>
    <property type="evidence" value="ECO:0007669"/>
    <property type="project" value="TreeGrafter"/>
</dbReference>
<feature type="repeat" description="WD" evidence="3">
    <location>
        <begin position="342"/>
        <end position="374"/>
    </location>
</feature>
<keyword evidence="2" id="KW-0677">Repeat</keyword>
<dbReference type="InterPro" id="IPR015943">
    <property type="entry name" value="WD40/YVTN_repeat-like_dom_sf"/>
</dbReference>
<dbReference type="PANTHER" id="PTHR19846">
    <property type="entry name" value="WD40 REPEAT PROTEIN"/>
    <property type="match status" value="1"/>
</dbReference>
<evidence type="ECO:0000256" key="1">
    <source>
        <dbReference type="ARBA" id="ARBA00022574"/>
    </source>
</evidence>
<dbReference type="InterPro" id="IPR001810">
    <property type="entry name" value="F-box_dom"/>
</dbReference>
<reference evidence="6" key="1">
    <citation type="submission" date="2021-01" db="EMBL/GenBank/DDBJ databases">
        <authorList>
            <person name="Kaushik A."/>
        </authorList>
    </citation>
    <scope>NUCLEOTIDE SEQUENCE</scope>
    <source>
        <strain evidence="6">AG2-2IIIB</strain>
    </source>
</reference>
<feature type="compositionally biased region" description="Low complexity" evidence="4">
    <location>
        <begin position="245"/>
        <end position="255"/>
    </location>
</feature>
<organism evidence="6 7">
    <name type="scientific">Rhizoctonia solani</name>
    <dbReference type="NCBI Taxonomy" id="456999"/>
    <lineage>
        <taxon>Eukaryota</taxon>
        <taxon>Fungi</taxon>
        <taxon>Dikarya</taxon>
        <taxon>Basidiomycota</taxon>
        <taxon>Agaricomycotina</taxon>
        <taxon>Agaricomycetes</taxon>
        <taxon>Cantharellales</taxon>
        <taxon>Ceratobasidiaceae</taxon>
        <taxon>Rhizoctonia</taxon>
    </lineage>
</organism>
<feature type="region of interest" description="Disordered" evidence="4">
    <location>
        <begin position="1"/>
        <end position="29"/>
    </location>
</feature>
<feature type="compositionally biased region" description="Polar residues" evidence="4">
    <location>
        <begin position="1"/>
        <end position="24"/>
    </location>
</feature>
<proteinExistence type="predicted"/>
<dbReference type="GO" id="GO:0046540">
    <property type="term" value="C:U4/U6 x U5 tri-snRNP complex"/>
    <property type="evidence" value="ECO:0007669"/>
    <property type="project" value="TreeGrafter"/>
</dbReference>
<dbReference type="PRINTS" id="PR00320">
    <property type="entry name" value="GPROTEINBRPT"/>
</dbReference>
<accession>A0A8H2WFP1</accession>
<evidence type="ECO:0000256" key="3">
    <source>
        <dbReference type="PROSITE-ProRule" id="PRU00221"/>
    </source>
</evidence>
<dbReference type="SUPFAM" id="SSF81383">
    <property type="entry name" value="F-box domain"/>
    <property type="match status" value="1"/>
</dbReference>
<dbReference type="SUPFAM" id="SSF50978">
    <property type="entry name" value="WD40 repeat-like"/>
    <property type="match status" value="1"/>
</dbReference>
<dbReference type="InterPro" id="IPR020472">
    <property type="entry name" value="WD40_PAC1"/>
</dbReference>
<protein>
    <recommendedName>
        <fullName evidence="5">F-box domain-containing protein</fullName>
    </recommendedName>
</protein>
<sequence length="595" mass="66064">MQSEATVSTPRHLSRRIQPSTSTAPRGGSRLRTLLGLHQPQPEPRSDLHDTLYVIPRPAADAHDMRVFENVARMYEGGSRSYETCENARGLAPTPDVGCSSGMGVSRGFLPRLLEMITTTKRKGKSKVVYDADGELLPLDGEEGELIDDEACFMEPHDSDGIDLLTMLPPELALYILSQLDLDSVVACLAVSHAWRRLASDDTVWRTLFYRQPGWFVNVPRRQAQILASQTSSQLSQPRCPSLLSSLSITPSSRRASAEPVRPRTTSSHGDLSLNWPDLFRQRHKVARKWYFGAAKSNKLAGHLDSVYCLELDTAADTIVTGSRDRSIKLWSVRTGELKETLQAHEGSVLCLKVELAKGFMCSGSSDRTIRVWERTGGSWGVKAVLSGHAGGVLDLRMDDKWIVSCSKDTLIRVWDRQTLQLHCVLKGHEGPVNAVGLQGNQVVSASGDGTMILWDIEKGSRVRTFTGHDKGLACVEFKGDTIISGSNDRKIKVWSASTGDCLYTLSGHELLVRALAYDPVSRRLVSASYDRTIKVWEFGEGRQDGWKLVREFRNLHDSHIFDVKFDATKIVSTSHDQKILVLDFAYDVDALLFT</sequence>
<dbReference type="SMART" id="SM00256">
    <property type="entry name" value="FBOX"/>
    <property type="match status" value="1"/>
</dbReference>
<evidence type="ECO:0000313" key="7">
    <source>
        <dbReference type="Proteomes" id="UP000663843"/>
    </source>
</evidence>
<dbReference type="InterPro" id="IPR036322">
    <property type="entry name" value="WD40_repeat_dom_sf"/>
</dbReference>
<feature type="repeat" description="WD" evidence="3">
    <location>
        <begin position="386"/>
        <end position="416"/>
    </location>
</feature>
<feature type="repeat" description="WD" evidence="3">
    <location>
        <begin position="426"/>
        <end position="465"/>
    </location>
</feature>
<dbReference type="PANTHER" id="PTHR19846:SF0">
    <property type="entry name" value="PRE-MRNA PROCESSING FACTOR 4"/>
    <property type="match status" value="1"/>
</dbReference>
<dbReference type="PROSITE" id="PS50181">
    <property type="entry name" value="FBOX"/>
    <property type="match status" value="1"/>
</dbReference>
<dbReference type="Pfam" id="PF00400">
    <property type="entry name" value="WD40"/>
    <property type="match status" value="6"/>
</dbReference>
<dbReference type="SMART" id="SM00320">
    <property type="entry name" value="WD40"/>
    <property type="match status" value="7"/>
</dbReference>
<dbReference type="CDD" id="cd00200">
    <property type="entry name" value="WD40"/>
    <property type="match status" value="1"/>
</dbReference>
<dbReference type="AlphaFoldDB" id="A0A8H2WFP1"/>
<dbReference type="GO" id="GO:0030621">
    <property type="term" value="F:U4 snRNA binding"/>
    <property type="evidence" value="ECO:0007669"/>
    <property type="project" value="TreeGrafter"/>
</dbReference>
<feature type="repeat" description="WD" evidence="3">
    <location>
        <begin position="300"/>
        <end position="341"/>
    </location>
</feature>